<dbReference type="FunFam" id="3.40.30.10:FF:000039">
    <property type="entry name" value="Glutathione S-transferase domain"/>
    <property type="match status" value="1"/>
</dbReference>
<dbReference type="SFLD" id="SFLDG01150">
    <property type="entry name" value="Main.1:_Beta-like"/>
    <property type="match status" value="1"/>
</dbReference>
<dbReference type="InterPro" id="IPR040079">
    <property type="entry name" value="Glutathione_S-Trfase"/>
</dbReference>
<dbReference type="SFLD" id="SFLDS00019">
    <property type="entry name" value="Glutathione_Transferase_(cytos"/>
    <property type="match status" value="1"/>
</dbReference>
<dbReference type="InterPro" id="IPR004045">
    <property type="entry name" value="Glutathione_S-Trfase_N"/>
</dbReference>
<dbReference type="PANTHER" id="PTHR44051">
    <property type="entry name" value="GLUTATHIONE S-TRANSFERASE-RELATED"/>
    <property type="match status" value="1"/>
</dbReference>
<evidence type="ECO:0000313" key="6">
    <source>
        <dbReference type="Proteomes" id="UP000612855"/>
    </source>
</evidence>
<dbReference type="RefSeq" id="WP_188479200.1">
    <property type="nucleotide sequence ID" value="NZ_BMFJ01000002.1"/>
</dbReference>
<dbReference type="Gene3D" id="1.20.1050.10">
    <property type="match status" value="1"/>
</dbReference>
<dbReference type="InterPro" id="IPR036282">
    <property type="entry name" value="Glutathione-S-Trfase_C_sf"/>
</dbReference>
<gene>
    <name evidence="5" type="ORF">GCM10011360_36020</name>
</gene>
<organism evidence="5 6">
    <name type="scientific">Primorskyibacter flagellatus</name>
    <dbReference type="NCBI Taxonomy" id="1387277"/>
    <lineage>
        <taxon>Bacteria</taxon>
        <taxon>Pseudomonadati</taxon>
        <taxon>Pseudomonadota</taxon>
        <taxon>Alphaproteobacteria</taxon>
        <taxon>Rhodobacterales</taxon>
        <taxon>Roseobacteraceae</taxon>
        <taxon>Primorskyibacter</taxon>
    </lineage>
</organism>
<keyword evidence="6" id="KW-1185">Reference proteome</keyword>
<keyword evidence="2" id="KW-0808">Transferase</keyword>
<proteinExistence type="inferred from homology"/>
<accession>A0A917AEC3</accession>
<dbReference type="InterPro" id="IPR036249">
    <property type="entry name" value="Thioredoxin-like_sf"/>
</dbReference>
<dbReference type="AlphaFoldDB" id="A0A917AEC3"/>
<feature type="domain" description="GST C-terminal" evidence="4">
    <location>
        <begin position="86"/>
        <end position="212"/>
    </location>
</feature>
<evidence type="ECO:0000256" key="2">
    <source>
        <dbReference type="ARBA" id="ARBA00022679"/>
    </source>
</evidence>
<protein>
    <submittedName>
        <fullName evidence="5">Glutathione S-transferase</fullName>
    </submittedName>
</protein>
<dbReference type="Gene3D" id="3.40.30.10">
    <property type="entry name" value="Glutaredoxin"/>
    <property type="match status" value="1"/>
</dbReference>
<comment type="caution">
    <text evidence="5">The sequence shown here is derived from an EMBL/GenBank/DDBJ whole genome shotgun (WGS) entry which is preliminary data.</text>
</comment>
<dbReference type="SUPFAM" id="SSF47616">
    <property type="entry name" value="GST C-terminal domain-like"/>
    <property type="match status" value="1"/>
</dbReference>
<sequence length="212" mass="23643">MLTIYGRANSSNVSVAMWAIGELGLPHRRLDYGRGYATTHTPDYLAMNPTGLVPTLDDGGVVLFESGAILRYLGSKYGDATFWPTDPAIRGPLDSWAEWGKNAFVAGAAEIFYEVVRRKPENKSPEGMRRAVAAVTPLATMLNARLTSRTWIGGEDFTFADVAVGHQLYRYFTISWDRPDLPALAAYYDRLTGRPAFREHVMVSYDAHWNTM</sequence>
<dbReference type="SFLD" id="SFLDG00358">
    <property type="entry name" value="Main_(cytGST)"/>
    <property type="match status" value="1"/>
</dbReference>
<dbReference type="Pfam" id="PF13410">
    <property type="entry name" value="GST_C_2"/>
    <property type="match status" value="1"/>
</dbReference>
<dbReference type="PANTHER" id="PTHR44051:SF19">
    <property type="entry name" value="DISULFIDE-BOND OXIDOREDUCTASE YFCG"/>
    <property type="match status" value="1"/>
</dbReference>
<evidence type="ECO:0000313" key="5">
    <source>
        <dbReference type="EMBL" id="GGE45638.1"/>
    </source>
</evidence>
<dbReference type="InterPro" id="IPR010987">
    <property type="entry name" value="Glutathione-S-Trfase_C-like"/>
</dbReference>
<evidence type="ECO:0000256" key="1">
    <source>
        <dbReference type="ARBA" id="ARBA00007409"/>
    </source>
</evidence>
<feature type="domain" description="GST N-terminal" evidence="3">
    <location>
        <begin position="1"/>
        <end position="81"/>
    </location>
</feature>
<dbReference type="PROSITE" id="PS50404">
    <property type="entry name" value="GST_NTER"/>
    <property type="match status" value="1"/>
</dbReference>
<dbReference type="GO" id="GO:0016740">
    <property type="term" value="F:transferase activity"/>
    <property type="evidence" value="ECO:0007669"/>
    <property type="project" value="UniProtKB-KW"/>
</dbReference>
<dbReference type="CDD" id="cd03047">
    <property type="entry name" value="GST_N_2"/>
    <property type="match status" value="1"/>
</dbReference>
<dbReference type="Proteomes" id="UP000612855">
    <property type="component" value="Unassembled WGS sequence"/>
</dbReference>
<evidence type="ECO:0000259" key="3">
    <source>
        <dbReference type="PROSITE" id="PS50404"/>
    </source>
</evidence>
<dbReference type="SUPFAM" id="SSF52833">
    <property type="entry name" value="Thioredoxin-like"/>
    <property type="match status" value="1"/>
</dbReference>
<dbReference type="PROSITE" id="PS50405">
    <property type="entry name" value="GST_CTER"/>
    <property type="match status" value="1"/>
</dbReference>
<evidence type="ECO:0000259" key="4">
    <source>
        <dbReference type="PROSITE" id="PS50405"/>
    </source>
</evidence>
<dbReference type="Pfam" id="PF02798">
    <property type="entry name" value="GST_N"/>
    <property type="match status" value="1"/>
</dbReference>
<reference evidence="6" key="1">
    <citation type="journal article" date="2019" name="Int. J. Syst. Evol. Microbiol.">
        <title>The Global Catalogue of Microorganisms (GCM) 10K type strain sequencing project: providing services to taxonomists for standard genome sequencing and annotation.</title>
        <authorList>
            <consortium name="The Broad Institute Genomics Platform"/>
            <consortium name="The Broad Institute Genome Sequencing Center for Infectious Disease"/>
            <person name="Wu L."/>
            <person name="Ma J."/>
        </authorList>
    </citation>
    <scope>NUCLEOTIDE SEQUENCE [LARGE SCALE GENOMIC DNA]</scope>
    <source>
        <strain evidence="6">CGMCC 1.12664</strain>
    </source>
</reference>
<comment type="similarity">
    <text evidence="1">Belongs to the GST superfamily.</text>
</comment>
<dbReference type="EMBL" id="BMFJ01000002">
    <property type="protein sequence ID" value="GGE45638.1"/>
    <property type="molecule type" value="Genomic_DNA"/>
</dbReference>
<name>A0A917AEC3_9RHOB</name>